<name>A0ABV6B6M8_9DEIO</name>
<evidence type="ECO:0000256" key="1">
    <source>
        <dbReference type="SAM" id="MobiDB-lite"/>
    </source>
</evidence>
<feature type="compositionally biased region" description="Basic and acidic residues" evidence="1">
    <location>
        <begin position="50"/>
        <end position="82"/>
    </location>
</feature>
<gene>
    <name evidence="2" type="ORF">ACFFLM_23310</name>
</gene>
<evidence type="ECO:0000313" key="3">
    <source>
        <dbReference type="Proteomes" id="UP001589733"/>
    </source>
</evidence>
<proteinExistence type="predicted"/>
<protein>
    <recommendedName>
        <fullName evidence="4">MT0933-like antitoxin protein</fullName>
    </recommendedName>
</protein>
<accession>A0ABV6B6M8</accession>
<reference evidence="2 3" key="1">
    <citation type="submission" date="2024-09" db="EMBL/GenBank/DDBJ databases">
        <authorList>
            <person name="Sun Q."/>
            <person name="Mori K."/>
        </authorList>
    </citation>
    <scope>NUCLEOTIDE SEQUENCE [LARGE SCALE GENOMIC DNA]</scope>
    <source>
        <strain evidence="2 3">JCM 13503</strain>
    </source>
</reference>
<feature type="region of interest" description="Disordered" evidence="1">
    <location>
        <begin position="26"/>
        <end position="82"/>
    </location>
</feature>
<dbReference type="Proteomes" id="UP001589733">
    <property type="component" value="Unassembled WGS sequence"/>
</dbReference>
<comment type="caution">
    <text evidence="2">The sequence shown here is derived from an EMBL/GenBank/DDBJ whole genome shotgun (WGS) entry which is preliminary data.</text>
</comment>
<organism evidence="2 3">
    <name type="scientific">Deinococcus oregonensis</name>
    <dbReference type="NCBI Taxonomy" id="1805970"/>
    <lineage>
        <taxon>Bacteria</taxon>
        <taxon>Thermotogati</taxon>
        <taxon>Deinococcota</taxon>
        <taxon>Deinococci</taxon>
        <taxon>Deinococcales</taxon>
        <taxon>Deinococcaceae</taxon>
        <taxon>Deinococcus</taxon>
    </lineage>
</organism>
<dbReference type="RefSeq" id="WP_380016266.1">
    <property type="nucleotide sequence ID" value="NZ_JBHLYR010000067.1"/>
</dbReference>
<keyword evidence="3" id="KW-1185">Reference proteome</keyword>
<dbReference type="EMBL" id="JBHLYR010000067">
    <property type="protein sequence ID" value="MFB9994882.1"/>
    <property type="molecule type" value="Genomic_DNA"/>
</dbReference>
<evidence type="ECO:0000313" key="2">
    <source>
        <dbReference type="EMBL" id="MFB9994882.1"/>
    </source>
</evidence>
<evidence type="ECO:0008006" key="4">
    <source>
        <dbReference type="Google" id="ProtNLM"/>
    </source>
</evidence>
<sequence>MSEDKSTLGNMVDAAKAKINEGADRARAAGHDLASHVGGSPAENAVDKAQAAEDRVKAEVHNREAKAEYNEGKSEAKDGDGR</sequence>